<dbReference type="STRING" id="162209.IJ22_16920"/>
<name>A0A0U2KYQ5_9BACL</name>
<dbReference type="OrthoDB" id="1807861at2"/>
<dbReference type="RefSeq" id="WP_062408399.1">
    <property type="nucleotide sequence ID" value="NZ_BJCS01000001.1"/>
</dbReference>
<sequence>MLSDRVGGIISIIFGSIAMSEAIRLFPARMDTFVGDHTMPGIVGGALILLGLLLVFFVKGESFKVEFPDRVIMKSMLLALGLLFAYWFAIQYLGYVISTLLVSIGLFKVLGFFSLAKSAIYATILTTIFYFLFIFWLGMPFPTGIFNI</sequence>
<keyword evidence="1" id="KW-0675">Receptor</keyword>
<dbReference type="Proteomes" id="UP000061660">
    <property type="component" value="Chromosome"/>
</dbReference>
<proteinExistence type="predicted"/>
<dbReference type="InterPro" id="IPR009936">
    <property type="entry name" value="DUF1468"/>
</dbReference>
<protein>
    <submittedName>
        <fullName evidence="1">Tripartite tricarboxylate transporter family receptor</fullName>
    </submittedName>
</protein>
<reference evidence="1 2" key="2">
    <citation type="journal article" date="2016" name="Genome Announc.">
        <title>Complete Genome Sequences of Two Interactive Moderate Thermophiles, Paenibacillus napthalenovorans 32O-Y and Paenibacillus sp. 32O-W.</title>
        <authorList>
            <person name="Butler R.R.III."/>
            <person name="Wang J."/>
            <person name="Stark B.C."/>
            <person name="Pombert J.F."/>
        </authorList>
    </citation>
    <scope>NUCLEOTIDE SEQUENCE [LARGE SCALE GENOMIC DNA]</scope>
    <source>
        <strain evidence="1 2">32O-Y</strain>
    </source>
</reference>
<dbReference type="PATRIC" id="fig|162209.4.peg.1792"/>
<gene>
    <name evidence="1" type="ORF">IJ22_16920</name>
</gene>
<dbReference type="EMBL" id="CP013652">
    <property type="protein sequence ID" value="ALS22066.1"/>
    <property type="molecule type" value="Genomic_DNA"/>
</dbReference>
<evidence type="ECO:0000313" key="1">
    <source>
        <dbReference type="EMBL" id="ALS22066.1"/>
    </source>
</evidence>
<keyword evidence="2" id="KW-1185">Reference proteome</keyword>
<dbReference type="KEGG" id="pnp:IJ22_16920"/>
<evidence type="ECO:0000313" key="2">
    <source>
        <dbReference type="Proteomes" id="UP000061660"/>
    </source>
</evidence>
<reference evidence="2" key="1">
    <citation type="submission" date="2015-12" db="EMBL/GenBank/DDBJ databases">
        <title>Complete genome sequences of two moderately thermophilic Paenibacillus species.</title>
        <authorList>
            <person name="Butler R.III."/>
            <person name="Wang J."/>
            <person name="Stark B.C."/>
            <person name="Pombert J.-F."/>
        </authorList>
    </citation>
    <scope>NUCLEOTIDE SEQUENCE [LARGE SCALE GENOMIC DNA]</scope>
    <source>
        <strain evidence="2">32O-Y</strain>
    </source>
</reference>
<accession>A0A0U2KYQ5</accession>
<dbReference type="Pfam" id="PF07331">
    <property type="entry name" value="TctB"/>
    <property type="match status" value="1"/>
</dbReference>
<dbReference type="AlphaFoldDB" id="A0A0U2KYQ5"/>
<organism evidence="1 2">
    <name type="scientific">Paenibacillus naphthalenovorans</name>
    <dbReference type="NCBI Taxonomy" id="162209"/>
    <lineage>
        <taxon>Bacteria</taxon>
        <taxon>Bacillati</taxon>
        <taxon>Bacillota</taxon>
        <taxon>Bacilli</taxon>
        <taxon>Bacillales</taxon>
        <taxon>Paenibacillaceae</taxon>
        <taxon>Paenibacillus</taxon>
    </lineage>
</organism>